<comment type="caution">
    <text evidence="2">The sequence shown here is derived from an EMBL/GenBank/DDBJ whole genome shotgun (WGS) entry which is preliminary data.</text>
</comment>
<dbReference type="InterPro" id="IPR011008">
    <property type="entry name" value="Dimeric_a/b-barrel"/>
</dbReference>
<dbReference type="SUPFAM" id="SSF54909">
    <property type="entry name" value="Dimeric alpha+beta barrel"/>
    <property type="match status" value="1"/>
</dbReference>
<keyword evidence="2" id="KW-0503">Monooxygenase</keyword>
<keyword evidence="2" id="KW-0560">Oxidoreductase</keyword>
<dbReference type="AlphaFoldDB" id="A0A6G4X3L8"/>
<sequence>MAVIVAGKVYVDPAERDAFVAGHGEVVAQGRARPGCLDLSISPDPVEPGRVNIFEYWESREALDTFRANAPVPSGSVEIEEAQVLKHDIARTGPPFD</sequence>
<protein>
    <submittedName>
        <fullName evidence="2">Antibiotic biosynthesis monooxygenase</fullName>
    </submittedName>
</protein>
<dbReference type="EMBL" id="JAAKZZ010000309">
    <property type="protein sequence ID" value="NGO71480.1"/>
    <property type="molecule type" value="Genomic_DNA"/>
</dbReference>
<dbReference type="RefSeq" id="WP_165301115.1">
    <property type="nucleotide sequence ID" value="NZ_JAAKZZ010000309.1"/>
</dbReference>
<dbReference type="Pfam" id="PF03992">
    <property type="entry name" value="ABM"/>
    <property type="match status" value="1"/>
</dbReference>
<accession>A0A6G4X3L8</accession>
<dbReference type="PROSITE" id="PS51725">
    <property type="entry name" value="ABM"/>
    <property type="match status" value="1"/>
</dbReference>
<feature type="domain" description="ABM" evidence="1">
    <location>
        <begin position="3"/>
        <end position="97"/>
    </location>
</feature>
<evidence type="ECO:0000313" key="2">
    <source>
        <dbReference type="EMBL" id="NGO71480.1"/>
    </source>
</evidence>
<evidence type="ECO:0000313" key="3">
    <source>
        <dbReference type="Proteomes" id="UP000477722"/>
    </source>
</evidence>
<dbReference type="Gene3D" id="3.30.70.100">
    <property type="match status" value="1"/>
</dbReference>
<keyword evidence="3" id="KW-1185">Reference proteome</keyword>
<dbReference type="Proteomes" id="UP000477722">
    <property type="component" value="Unassembled WGS sequence"/>
</dbReference>
<evidence type="ECO:0000259" key="1">
    <source>
        <dbReference type="PROSITE" id="PS51725"/>
    </source>
</evidence>
<reference evidence="2 3" key="1">
    <citation type="submission" date="2020-02" db="EMBL/GenBank/DDBJ databases">
        <title>Whole-genome analyses of novel actinobacteria.</title>
        <authorList>
            <person name="Sahin N."/>
            <person name="Tatar D."/>
        </authorList>
    </citation>
    <scope>NUCLEOTIDE SEQUENCE [LARGE SCALE GENOMIC DNA]</scope>
    <source>
        <strain evidence="2 3">SB3404</strain>
    </source>
</reference>
<dbReference type="GO" id="GO:0004497">
    <property type="term" value="F:monooxygenase activity"/>
    <property type="evidence" value="ECO:0007669"/>
    <property type="project" value="UniProtKB-KW"/>
</dbReference>
<name>A0A6G4X3L8_9ACTN</name>
<dbReference type="InterPro" id="IPR007138">
    <property type="entry name" value="ABM_dom"/>
</dbReference>
<organism evidence="2 3">
    <name type="scientific">Streptomyces boncukensis</name>
    <dbReference type="NCBI Taxonomy" id="2711219"/>
    <lineage>
        <taxon>Bacteria</taxon>
        <taxon>Bacillati</taxon>
        <taxon>Actinomycetota</taxon>
        <taxon>Actinomycetes</taxon>
        <taxon>Kitasatosporales</taxon>
        <taxon>Streptomycetaceae</taxon>
        <taxon>Streptomyces</taxon>
    </lineage>
</organism>
<gene>
    <name evidence="2" type="ORF">G5C65_24645</name>
</gene>
<proteinExistence type="predicted"/>